<dbReference type="EC" id="2.4.1.301" evidence="3"/>
<evidence type="ECO:0000259" key="2">
    <source>
        <dbReference type="Pfam" id="PF13439"/>
    </source>
</evidence>
<dbReference type="Gene3D" id="3.40.50.2000">
    <property type="entry name" value="Glycogen Phosphorylase B"/>
    <property type="match status" value="2"/>
</dbReference>
<dbReference type="CDD" id="cd03801">
    <property type="entry name" value="GT4_PimA-like"/>
    <property type="match status" value="1"/>
</dbReference>
<organism evidence="3">
    <name type="scientific">mine drainage metagenome</name>
    <dbReference type="NCBI Taxonomy" id="410659"/>
    <lineage>
        <taxon>unclassified sequences</taxon>
        <taxon>metagenomes</taxon>
        <taxon>ecological metagenomes</taxon>
    </lineage>
</organism>
<keyword evidence="3" id="KW-0328">Glycosyltransferase</keyword>
<protein>
    <submittedName>
        <fullName evidence="3">Alpha-D-kanosaminyltransferase</fullName>
        <ecNumber evidence="3">2.4.1.301</ecNumber>
    </submittedName>
</protein>
<dbReference type="Pfam" id="PF13439">
    <property type="entry name" value="Glyco_transf_4"/>
    <property type="match status" value="1"/>
</dbReference>
<evidence type="ECO:0000259" key="1">
    <source>
        <dbReference type="Pfam" id="PF00534"/>
    </source>
</evidence>
<dbReference type="Pfam" id="PF00534">
    <property type="entry name" value="Glycos_transf_1"/>
    <property type="match status" value="1"/>
</dbReference>
<dbReference type="InterPro" id="IPR001296">
    <property type="entry name" value="Glyco_trans_1"/>
</dbReference>
<dbReference type="AlphaFoldDB" id="A0A1J5T4F4"/>
<feature type="domain" description="Glycosyltransferase subfamily 4-like N-terminal" evidence="2">
    <location>
        <begin position="14"/>
        <end position="177"/>
    </location>
</feature>
<feature type="domain" description="Glycosyl transferase family 1" evidence="1">
    <location>
        <begin position="184"/>
        <end position="357"/>
    </location>
</feature>
<keyword evidence="3" id="KW-0808">Transferase</keyword>
<proteinExistence type="predicted"/>
<reference evidence="3" key="1">
    <citation type="submission" date="2016-10" db="EMBL/GenBank/DDBJ databases">
        <title>Sequence of Gallionella enrichment culture.</title>
        <authorList>
            <person name="Poehlein A."/>
            <person name="Muehling M."/>
            <person name="Daniel R."/>
        </authorList>
    </citation>
    <scope>NUCLEOTIDE SEQUENCE</scope>
</reference>
<sequence length="376" mass="42941">MNILALHSSSDLYGSSKVFLEAIQTFLEEGNNVTAVLSEEGALSEELCKSGADVEIIRLGIIRRKYFSFFGILNRLYYLSKSFFALKKIIRSKQTDLVYSNTTAVLIGAFAAKATHKKHIWHIHEIIERPLFLHRFIAWMISKYCCKVIAVSNAVKEHWQQKDTNEKIIVLYNGFDYSVFYQDQSTLRQELKIEDDCIVIGTVGRISEWKGQDYFLRIAGEIKRKIYNVKFIIAGDVFPGNEYLIDSFNKIIEEEKIEDKVFLLGFRNDVNNVLHGMDIFVLPSVLPDPLPTVVLEAMAAGKPVVATFQGGSLEMVEENQTGIFIPVNDWQKAANLMEELISNSTIRKQMGAAGRKRVEEKFSQERFKKELIKIFA</sequence>
<evidence type="ECO:0000313" key="3">
    <source>
        <dbReference type="EMBL" id="OIR07038.1"/>
    </source>
</evidence>
<accession>A0A1J5T4F4</accession>
<dbReference type="InterPro" id="IPR028098">
    <property type="entry name" value="Glyco_trans_4-like_N"/>
</dbReference>
<comment type="caution">
    <text evidence="3">The sequence shown here is derived from an EMBL/GenBank/DDBJ whole genome shotgun (WGS) entry which is preliminary data.</text>
</comment>
<gene>
    <name evidence="3" type="primary">kanE_3</name>
    <name evidence="3" type="ORF">GALL_109450</name>
</gene>
<name>A0A1J5T4F4_9ZZZZ</name>
<dbReference type="EMBL" id="MLJW01000040">
    <property type="protein sequence ID" value="OIR07038.1"/>
    <property type="molecule type" value="Genomic_DNA"/>
</dbReference>
<dbReference type="SUPFAM" id="SSF53756">
    <property type="entry name" value="UDP-Glycosyltransferase/glycogen phosphorylase"/>
    <property type="match status" value="1"/>
</dbReference>
<dbReference type="PANTHER" id="PTHR12526">
    <property type="entry name" value="GLYCOSYLTRANSFERASE"/>
    <property type="match status" value="1"/>
</dbReference>
<dbReference type="GO" id="GO:0016757">
    <property type="term" value="F:glycosyltransferase activity"/>
    <property type="evidence" value="ECO:0007669"/>
    <property type="project" value="UniProtKB-KW"/>
</dbReference>